<reference evidence="10 11" key="1">
    <citation type="submission" date="2019-06" db="EMBL/GenBank/DDBJ databases">
        <title>Sequencing the genomes of 1000 actinobacteria strains.</title>
        <authorList>
            <person name="Klenk H.-P."/>
        </authorList>
    </citation>
    <scope>NUCLEOTIDE SEQUENCE [LARGE SCALE GENOMIC DNA]</scope>
    <source>
        <strain evidence="10 11">DSM 45928</strain>
    </source>
</reference>
<evidence type="ECO:0000256" key="7">
    <source>
        <dbReference type="SAM" id="MobiDB-lite"/>
    </source>
</evidence>
<dbReference type="InParanoid" id="A0A543AV32"/>
<feature type="transmembrane region" description="Helical" evidence="8">
    <location>
        <begin position="76"/>
        <end position="95"/>
    </location>
</feature>
<dbReference type="PANTHER" id="PTHR43266">
    <property type="entry name" value="MACROLIDE-EFFLUX PROTEIN"/>
    <property type="match status" value="1"/>
</dbReference>
<evidence type="ECO:0000256" key="5">
    <source>
        <dbReference type="ARBA" id="ARBA00022989"/>
    </source>
</evidence>
<evidence type="ECO:0000256" key="1">
    <source>
        <dbReference type="ARBA" id="ARBA00004651"/>
    </source>
</evidence>
<dbReference type="GO" id="GO:0022857">
    <property type="term" value="F:transmembrane transporter activity"/>
    <property type="evidence" value="ECO:0007669"/>
    <property type="project" value="InterPro"/>
</dbReference>
<evidence type="ECO:0000256" key="8">
    <source>
        <dbReference type="SAM" id="Phobius"/>
    </source>
</evidence>
<feature type="transmembrane region" description="Helical" evidence="8">
    <location>
        <begin position="101"/>
        <end position="123"/>
    </location>
</feature>
<feature type="transmembrane region" description="Helical" evidence="8">
    <location>
        <begin position="283"/>
        <end position="306"/>
    </location>
</feature>
<dbReference type="InterPro" id="IPR020846">
    <property type="entry name" value="MFS_dom"/>
</dbReference>
<comment type="caution">
    <text evidence="10">The sequence shown here is derived from an EMBL/GenBank/DDBJ whole genome shotgun (WGS) entry which is preliminary data.</text>
</comment>
<proteinExistence type="predicted"/>
<sequence length="465" mass="47556">MSFAPQTRWSDVYISATSRFLAGAAMFTVSVTLLLMLQSSGLGGLAVSALILSSTLPLVVLSPITGRLADRYDSRLLILISGLLQAVATLGLIFAEGLVALLALSMLAACGTALVQPVMGALLPVMATKDDLAKAAAVGQTGSLVGMMAGPALAGFLVGELGVTAALAVAVGMSLLRTLSAMAIRSRRGGEQIVINGEVKPKSVAGAWRLRDDRLLAAMVIGLAAVIGILSAANVIEVFLIRESFGASESMYGMINATWMAGMAVGAWIAAMVIQRTKHDGQLAYLLFGMLAISSTVMIAGGGLIYTVELLIPLYLVGGAANAGENSAVSVAIARRVPIELQGRAIAKESAILNGTTMIGFVGGGLALEYFGAREIFVVLGIGGLISLLVCLPMVLRAARSVAIEKSKADTVATENATANDSTAEVGSDAHIGFTAAPGDAVVPVAEDTAEPDDSPGSGRVLTRV</sequence>
<name>A0A543AV32_9ACTN</name>
<dbReference type="Pfam" id="PF07690">
    <property type="entry name" value="MFS_1"/>
    <property type="match status" value="1"/>
</dbReference>
<gene>
    <name evidence="10" type="ORF">FB566_1929</name>
</gene>
<feature type="transmembrane region" description="Helical" evidence="8">
    <location>
        <begin position="163"/>
        <end position="184"/>
    </location>
</feature>
<dbReference type="PANTHER" id="PTHR43266:SF7">
    <property type="entry name" value="TRANSPORTER, PUTATIVE-RELATED"/>
    <property type="match status" value="1"/>
</dbReference>
<comment type="subcellular location">
    <subcellularLocation>
        <location evidence="1">Cell membrane</location>
        <topology evidence="1">Multi-pass membrane protein</topology>
    </subcellularLocation>
</comment>
<evidence type="ECO:0000259" key="9">
    <source>
        <dbReference type="PROSITE" id="PS50850"/>
    </source>
</evidence>
<organism evidence="10 11">
    <name type="scientific">Stackebrandtia endophytica</name>
    <dbReference type="NCBI Taxonomy" id="1496996"/>
    <lineage>
        <taxon>Bacteria</taxon>
        <taxon>Bacillati</taxon>
        <taxon>Actinomycetota</taxon>
        <taxon>Actinomycetes</taxon>
        <taxon>Glycomycetales</taxon>
        <taxon>Glycomycetaceae</taxon>
        <taxon>Stackebrandtia</taxon>
    </lineage>
</organism>
<feature type="transmembrane region" description="Helical" evidence="8">
    <location>
        <begin position="42"/>
        <end position="64"/>
    </location>
</feature>
<keyword evidence="6 8" id="KW-0472">Membrane</keyword>
<keyword evidence="2" id="KW-0813">Transport</keyword>
<feature type="transmembrane region" description="Helical" evidence="8">
    <location>
        <begin position="376"/>
        <end position="396"/>
    </location>
</feature>
<dbReference type="InterPro" id="IPR011701">
    <property type="entry name" value="MFS"/>
</dbReference>
<protein>
    <submittedName>
        <fullName evidence="10">Putative MFS family arabinose efflux permease</fullName>
    </submittedName>
</protein>
<dbReference type="EMBL" id="VFOW01000001">
    <property type="protein sequence ID" value="TQL76401.1"/>
    <property type="molecule type" value="Genomic_DNA"/>
</dbReference>
<accession>A0A543AV32</accession>
<keyword evidence="3" id="KW-1003">Cell membrane</keyword>
<dbReference type="SUPFAM" id="SSF103473">
    <property type="entry name" value="MFS general substrate transporter"/>
    <property type="match status" value="1"/>
</dbReference>
<dbReference type="Gene3D" id="1.20.1250.20">
    <property type="entry name" value="MFS general substrate transporter like domains"/>
    <property type="match status" value="1"/>
</dbReference>
<feature type="transmembrane region" description="Helical" evidence="8">
    <location>
        <begin position="215"/>
        <end position="241"/>
    </location>
</feature>
<feature type="transmembrane region" description="Helical" evidence="8">
    <location>
        <begin position="12"/>
        <end position="36"/>
    </location>
</feature>
<dbReference type="CDD" id="cd06173">
    <property type="entry name" value="MFS_MefA_like"/>
    <property type="match status" value="1"/>
</dbReference>
<feature type="domain" description="Major facilitator superfamily (MFS) profile" evidence="9">
    <location>
        <begin position="11"/>
        <end position="399"/>
    </location>
</feature>
<evidence type="ECO:0000256" key="3">
    <source>
        <dbReference type="ARBA" id="ARBA00022475"/>
    </source>
</evidence>
<keyword evidence="5 8" id="KW-1133">Transmembrane helix</keyword>
<keyword evidence="4 8" id="KW-0812">Transmembrane</keyword>
<keyword evidence="11" id="KW-1185">Reference proteome</keyword>
<feature type="region of interest" description="Disordered" evidence="7">
    <location>
        <begin position="445"/>
        <end position="465"/>
    </location>
</feature>
<evidence type="ECO:0000256" key="2">
    <source>
        <dbReference type="ARBA" id="ARBA00022448"/>
    </source>
</evidence>
<dbReference type="GO" id="GO:0005886">
    <property type="term" value="C:plasma membrane"/>
    <property type="evidence" value="ECO:0007669"/>
    <property type="project" value="UniProtKB-SubCell"/>
</dbReference>
<dbReference type="InterPro" id="IPR036259">
    <property type="entry name" value="MFS_trans_sf"/>
</dbReference>
<evidence type="ECO:0000313" key="11">
    <source>
        <dbReference type="Proteomes" id="UP000317043"/>
    </source>
</evidence>
<evidence type="ECO:0000256" key="6">
    <source>
        <dbReference type="ARBA" id="ARBA00023136"/>
    </source>
</evidence>
<dbReference type="PROSITE" id="PS50850">
    <property type="entry name" value="MFS"/>
    <property type="match status" value="1"/>
</dbReference>
<dbReference type="OrthoDB" id="5178159at2"/>
<feature type="transmembrane region" description="Helical" evidence="8">
    <location>
        <begin position="253"/>
        <end position="271"/>
    </location>
</feature>
<evidence type="ECO:0000256" key="4">
    <source>
        <dbReference type="ARBA" id="ARBA00022692"/>
    </source>
</evidence>
<dbReference type="AlphaFoldDB" id="A0A543AV32"/>
<dbReference type="RefSeq" id="WP_142037766.1">
    <property type="nucleotide sequence ID" value="NZ_JBHTGS010000001.1"/>
</dbReference>
<evidence type="ECO:0000313" key="10">
    <source>
        <dbReference type="EMBL" id="TQL76401.1"/>
    </source>
</evidence>
<dbReference type="Proteomes" id="UP000317043">
    <property type="component" value="Unassembled WGS sequence"/>
</dbReference>